<dbReference type="AlphaFoldDB" id="A0A9P0JMU2"/>
<feature type="compositionally biased region" description="Polar residues" evidence="2">
    <location>
        <begin position="115"/>
        <end position="129"/>
    </location>
</feature>
<feature type="region of interest" description="Disordered" evidence="2">
    <location>
        <begin position="108"/>
        <end position="168"/>
    </location>
</feature>
<evidence type="ECO:0000256" key="2">
    <source>
        <dbReference type="SAM" id="MobiDB-lite"/>
    </source>
</evidence>
<comment type="caution">
    <text evidence="4">The sequence shown here is derived from an EMBL/GenBank/DDBJ whole genome shotgun (WGS) entry which is preliminary data.</text>
</comment>
<accession>A0A9P0JMU2</accession>
<reference evidence="4" key="1">
    <citation type="submission" date="2022-03" db="EMBL/GenBank/DDBJ databases">
        <authorList>
            <person name="Sayadi A."/>
        </authorList>
    </citation>
    <scope>NUCLEOTIDE SEQUENCE</scope>
</reference>
<name>A0A9P0JMU2_ACAOB</name>
<evidence type="ECO:0000313" key="4">
    <source>
        <dbReference type="EMBL" id="CAH1956548.1"/>
    </source>
</evidence>
<dbReference type="EMBL" id="CAKOFQ010006666">
    <property type="protein sequence ID" value="CAH1956548.1"/>
    <property type="molecule type" value="Genomic_DNA"/>
</dbReference>
<keyword evidence="5" id="KW-1185">Reference proteome</keyword>
<protein>
    <recommendedName>
        <fullName evidence="3">MADF domain-containing protein</fullName>
    </recommendedName>
</protein>
<dbReference type="PROSITE" id="PS51029">
    <property type="entry name" value="MADF"/>
    <property type="match status" value="1"/>
</dbReference>
<evidence type="ECO:0000313" key="5">
    <source>
        <dbReference type="Proteomes" id="UP001152888"/>
    </source>
</evidence>
<dbReference type="Proteomes" id="UP001152888">
    <property type="component" value="Unassembled WGS sequence"/>
</dbReference>
<organism evidence="4 5">
    <name type="scientific">Acanthoscelides obtectus</name>
    <name type="common">Bean weevil</name>
    <name type="synonym">Bruchus obtectus</name>
    <dbReference type="NCBI Taxonomy" id="200917"/>
    <lineage>
        <taxon>Eukaryota</taxon>
        <taxon>Metazoa</taxon>
        <taxon>Ecdysozoa</taxon>
        <taxon>Arthropoda</taxon>
        <taxon>Hexapoda</taxon>
        <taxon>Insecta</taxon>
        <taxon>Pterygota</taxon>
        <taxon>Neoptera</taxon>
        <taxon>Endopterygota</taxon>
        <taxon>Coleoptera</taxon>
        <taxon>Polyphaga</taxon>
        <taxon>Cucujiformia</taxon>
        <taxon>Chrysomeloidea</taxon>
        <taxon>Chrysomelidae</taxon>
        <taxon>Bruchinae</taxon>
        <taxon>Bruchini</taxon>
        <taxon>Acanthoscelides</taxon>
    </lineage>
</organism>
<proteinExistence type="predicted"/>
<sequence length="262" mass="30355">MEELIEAVRSEKCLYDVKHQDYMNKKLKDSVWKLIAEALNLKDGSEAKKSWEKLRNNHRDALRRQKISKPKSGSGAVNIKAWRFQENMAFLIPHMANRPINTNVNEDILNDESSHSNSNTIENDIQKNINDTDIHESGVEETNETPESQSTGTSAGQGNKRRRKKKTLNNLLTKSIEDHERRLAKRQQERERLIANTNYNDFTISNVKNDPLFHFFISMYETTKRLPPLSQHNIKTNIFSLVSQEESKNLVEYSPRPPSSYS</sequence>
<dbReference type="PANTHER" id="PTHR12243:SF67">
    <property type="entry name" value="COREPRESSOR OF PANGOLIN, ISOFORM A-RELATED"/>
    <property type="match status" value="1"/>
</dbReference>
<keyword evidence="1" id="KW-0175">Coiled coil</keyword>
<dbReference type="PANTHER" id="PTHR12243">
    <property type="entry name" value="MADF DOMAIN TRANSCRIPTION FACTOR"/>
    <property type="match status" value="1"/>
</dbReference>
<feature type="compositionally biased region" description="Polar residues" evidence="2">
    <location>
        <begin position="145"/>
        <end position="157"/>
    </location>
</feature>
<dbReference type="GO" id="GO:0005667">
    <property type="term" value="C:transcription regulator complex"/>
    <property type="evidence" value="ECO:0007669"/>
    <property type="project" value="TreeGrafter"/>
</dbReference>
<dbReference type="GO" id="GO:0005634">
    <property type="term" value="C:nucleus"/>
    <property type="evidence" value="ECO:0007669"/>
    <property type="project" value="TreeGrafter"/>
</dbReference>
<evidence type="ECO:0000259" key="3">
    <source>
        <dbReference type="PROSITE" id="PS51029"/>
    </source>
</evidence>
<dbReference type="OrthoDB" id="8196929at2759"/>
<evidence type="ECO:0000256" key="1">
    <source>
        <dbReference type="SAM" id="Coils"/>
    </source>
</evidence>
<feature type="domain" description="MADF" evidence="3">
    <location>
        <begin position="3"/>
        <end position="96"/>
    </location>
</feature>
<gene>
    <name evidence="4" type="ORF">ACAOBT_LOCUS1619</name>
</gene>
<dbReference type="SMART" id="SM00595">
    <property type="entry name" value="MADF"/>
    <property type="match status" value="1"/>
</dbReference>
<dbReference type="InterPro" id="IPR006578">
    <property type="entry name" value="MADF-dom"/>
</dbReference>
<dbReference type="Pfam" id="PF10545">
    <property type="entry name" value="MADF_DNA_bdg"/>
    <property type="match status" value="1"/>
</dbReference>
<dbReference type="InterPro" id="IPR039353">
    <property type="entry name" value="TF_Adf1"/>
</dbReference>
<dbReference type="GO" id="GO:0006357">
    <property type="term" value="P:regulation of transcription by RNA polymerase II"/>
    <property type="evidence" value="ECO:0007669"/>
    <property type="project" value="TreeGrafter"/>
</dbReference>
<feature type="coiled-coil region" evidence="1">
    <location>
        <begin position="169"/>
        <end position="196"/>
    </location>
</feature>